<dbReference type="PROSITE" id="PS51257">
    <property type="entry name" value="PROKAR_LIPOPROTEIN"/>
    <property type="match status" value="1"/>
</dbReference>
<dbReference type="InterPro" id="IPR028994">
    <property type="entry name" value="Integrin_alpha_N"/>
</dbReference>
<proteinExistence type="predicted"/>
<reference evidence="4 5" key="1">
    <citation type="submission" date="2018-07" db="EMBL/GenBank/DDBJ databases">
        <title>Whole genome Sequencing of Pseudoxanthomonas gei KCTC 32298 (T).</title>
        <authorList>
            <person name="Kumar S."/>
            <person name="Bansal K."/>
            <person name="Kaur A."/>
            <person name="Patil P."/>
            <person name="Sharma S."/>
            <person name="Patil P.B."/>
        </authorList>
    </citation>
    <scope>NUCLEOTIDE SEQUENCE [LARGE SCALE GENOMIC DNA]</scope>
    <source>
        <strain evidence="4 5">KCTC 32298</strain>
    </source>
</reference>
<protein>
    <recommendedName>
        <fullName evidence="6">Repeat domain-containing protein</fullName>
    </recommendedName>
</protein>
<dbReference type="SUPFAM" id="SSF55486">
    <property type="entry name" value="Metalloproteases ('zincins'), catalytic domain"/>
    <property type="match status" value="1"/>
</dbReference>
<organism evidence="4 5">
    <name type="scientific">Pseudoxanthomonas gei</name>
    <dbReference type="NCBI Taxonomy" id="1383030"/>
    <lineage>
        <taxon>Bacteria</taxon>
        <taxon>Pseudomonadati</taxon>
        <taxon>Pseudomonadota</taxon>
        <taxon>Gammaproteobacteria</taxon>
        <taxon>Lysobacterales</taxon>
        <taxon>Lysobacteraceae</taxon>
        <taxon>Pseudoxanthomonas</taxon>
    </lineage>
</organism>
<evidence type="ECO:0000256" key="3">
    <source>
        <dbReference type="SAM" id="SignalP"/>
    </source>
</evidence>
<dbReference type="RefSeq" id="WP_162348899.1">
    <property type="nucleotide sequence ID" value="NZ_QOVG01000003.1"/>
</dbReference>
<dbReference type="Pfam" id="PF01839">
    <property type="entry name" value="FG-GAP"/>
    <property type="match status" value="1"/>
</dbReference>
<comment type="caution">
    <text evidence="4">The sequence shown here is derived from an EMBL/GenBank/DDBJ whole genome shotgun (WGS) entry which is preliminary data.</text>
</comment>
<evidence type="ECO:0008006" key="6">
    <source>
        <dbReference type="Google" id="ProtNLM"/>
    </source>
</evidence>
<dbReference type="PANTHER" id="PTHR46580">
    <property type="entry name" value="SENSOR KINASE-RELATED"/>
    <property type="match status" value="1"/>
</dbReference>
<dbReference type="Proteomes" id="UP001429354">
    <property type="component" value="Unassembled WGS sequence"/>
</dbReference>
<dbReference type="Gene3D" id="2.130.10.130">
    <property type="entry name" value="Integrin alpha, N-terminal"/>
    <property type="match status" value="1"/>
</dbReference>
<accession>A0ABX0AGG5</accession>
<evidence type="ECO:0000313" key="4">
    <source>
        <dbReference type="EMBL" id="NDK38334.1"/>
    </source>
</evidence>
<dbReference type="InterPro" id="IPR013517">
    <property type="entry name" value="FG-GAP"/>
</dbReference>
<sequence length="783" mass="82458">MKTRLGALAIAALLAACSGQGGDTKPGVTQQTGPAANSPGAVRNPGGLAPLARSKPGLLGDAPDKGALFTFDSQAGIKHQGAYTLRPVRLSEEHAFRAMAAGVMTVPAPDGSQIRIRYERHEESTDGNWSWIGRVIGGDAAQEAIFTFGEEAVFGSIPQAGGPALRLSTQGGQVYLMQADPALLIRGGGTGSDVMTHTRSAADLQQADASLVGMAQARAAALAPAGASTNAFDATNTLDLVLGYTNGFVAANGGPSVALTRVNFLVAVANQALLNSNVNARVRLVQALQVDYTDGTENGDALHQLTGNDGTRAITPAPSLLPLRTARDQYGADLVTLVRDFQPQNGGCGIAWQNGSNGANITAAGDARFGYSVVSDGDYPQSGSTYYCEDVSLVHELAHNMGSAHDVANAGGQGRYPYSYGYKTAATAGNFYTVMAYGDKQQQLYRLFSNPRVTICGGLPCGVANQADNALSLSQTIPIVASFRAVVVPMATTLITLYDSRSYDVNGDGKSDLLWNLDAGGQWVYWTMDGPNRLGGNGYGVGSGWYIVATGDFRGDDRLDVIWSDGTNMQLWDGSGTSYAGLAMQGYPRDYQVVAVGDLNADGRDDLVWRNAAGMVGTWLMNGPSVIGSASYSVAPAWRVVGSGDMNGDNRLDIVWTDNSSMQLWTGSAGGFTGAMMPAYPTGWNLVGIGDVNGDNFDDLLWRYPATGEIAYWRMSGANRVSGSGFAASTAWRPVQVADFTGDGRVDIIWTNGQQMQMWISQGGTFSGAVMQGYPVDWTAIRR</sequence>
<feature type="signal peptide" evidence="3">
    <location>
        <begin position="1"/>
        <end position="21"/>
    </location>
</feature>
<dbReference type="Pfam" id="PF13583">
    <property type="entry name" value="Reprolysin_4"/>
    <property type="match status" value="1"/>
</dbReference>
<evidence type="ECO:0000313" key="5">
    <source>
        <dbReference type="Proteomes" id="UP001429354"/>
    </source>
</evidence>
<gene>
    <name evidence="4" type="ORF">DT603_05695</name>
</gene>
<feature type="chain" id="PRO_5046521273" description="Repeat domain-containing protein" evidence="3">
    <location>
        <begin position="22"/>
        <end position="783"/>
    </location>
</feature>
<dbReference type="PANTHER" id="PTHR46580:SF2">
    <property type="entry name" value="MAM DOMAIN-CONTAINING PROTEIN"/>
    <property type="match status" value="1"/>
</dbReference>
<keyword evidence="5" id="KW-1185">Reference proteome</keyword>
<dbReference type="SUPFAM" id="SSF69318">
    <property type="entry name" value="Integrin alpha N-terminal domain"/>
    <property type="match status" value="1"/>
</dbReference>
<evidence type="ECO:0000256" key="1">
    <source>
        <dbReference type="ARBA" id="ARBA00022729"/>
    </source>
</evidence>
<dbReference type="InterPro" id="IPR024079">
    <property type="entry name" value="MetalloPept_cat_dom_sf"/>
</dbReference>
<dbReference type="Pfam" id="PF13517">
    <property type="entry name" value="FG-GAP_3"/>
    <property type="match status" value="1"/>
</dbReference>
<dbReference type="EMBL" id="QOVG01000003">
    <property type="protein sequence ID" value="NDK38334.1"/>
    <property type="molecule type" value="Genomic_DNA"/>
</dbReference>
<dbReference type="Gene3D" id="3.40.390.10">
    <property type="entry name" value="Collagenase (Catalytic Domain)"/>
    <property type="match status" value="1"/>
</dbReference>
<feature type="region of interest" description="Disordered" evidence="2">
    <location>
        <begin position="22"/>
        <end position="47"/>
    </location>
</feature>
<keyword evidence="1 3" id="KW-0732">Signal</keyword>
<evidence type="ECO:0000256" key="2">
    <source>
        <dbReference type="SAM" id="MobiDB-lite"/>
    </source>
</evidence>
<name>A0ABX0AGG5_9GAMM</name>